<dbReference type="InterPro" id="IPR036279">
    <property type="entry name" value="5-3_exonuclease_C_sf"/>
</dbReference>
<dbReference type="CDD" id="cd09859">
    <property type="entry name" value="PIN_53EXO"/>
    <property type="match status" value="1"/>
</dbReference>
<dbReference type="Pfam" id="PF01367">
    <property type="entry name" value="5_3_exonuc"/>
    <property type="match status" value="1"/>
</dbReference>
<dbReference type="Gene3D" id="3.40.50.1010">
    <property type="entry name" value="5'-nuclease"/>
    <property type="match status" value="1"/>
</dbReference>
<dbReference type="Pfam" id="PF02739">
    <property type="entry name" value="5_3_exonuc_N"/>
    <property type="match status" value="1"/>
</dbReference>
<evidence type="ECO:0000256" key="4">
    <source>
        <dbReference type="ARBA" id="ARBA00023125"/>
    </source>
</evidence>
<keyword evidence="2" id="KW-0378">Hydrolase</keyword>
<comment type="function">
    <text evidence="5">5'-3' exonuclease acting preferentially on double-stranded DNA.</text>
</comment>
<protein>
    <recommendedName>
        <fullName evidence="6">5'-3' exonuclease</fullName>
    </recommendedName>
</protein>
<dbReference type="SUPFAM" id="SSF47807">
    <property type="entry name" value="5' to 3' exonuclease, C-terminal subdomain"/>
    <property type="match status" value="1"/>
</dbReference>
<keyword evidence="3" id="KW-0269">Exonuclease</keyword>
<keyword evidence="1" id="KW-0540">Nuclease</keyword>
<dbReference type="Gene3D" id="1.10.150.20">
    <property type="entry name" value="5' to 3' exonuclease, C-terminal subdomain"/>
    <property type="match status" value="1"/>
</dbReference>
<gene>
    <name evidence="9" type="ORF">GCM10020369_82780</name>
</gene>
<proteinExistence type="predicted"/>
<keyword evidence="10" id="KW-1185">Reference proteome</keyword>
<dbReference type="InterPro" id="IPR002421">
    <property type="entry name" value="5-3_exonuclease"/>
</dbReference>
<dbReference type="InterPro" id="IPR020046">
    <property type="entry name" value="5-3_exonucl_a-hlix_arch_N"/>
</dbReference>
<name>A0ABP6TBV6_9ACTN</name>
<evidence type="ECO:0000256" key="3">
    <source>
        <dbReference type="ARBA" id="ARBA00022839"/>
    </source>
</evidence>
<dbReference type="PANTHER" id="PTHR42646:SF2">
    <property type="entry name" value="5'-3' EXONUCLEASE FAMILY PROTEIN"/>
    <property type="match status" value="1"/>
</dbReference>
<sequence>MGKARVRADRRGSAYAGSVSSPPLLLVLDGNSLLHRAYHAAATGKLMDGDDRPVWALKGLVGYVARASAKLRPDAVVVGFDCPEHSTRQTDYPPYKAHRPEKAADLSEQIAAAPDLLRATGLCTVVPRGYEADDVLASAAETARRGGWRSILVTSDRDAFALIDDATSVLRVRNGGLDEAVLITPSTLHDLYGVPPTLYRDLAALRGDPSDNLPGVRGFGTILAARLLAEFGSVEAAWEALDGGHSADVRAVVGDVAARSLGTPEARERVEVNRRLMRMRPDLDLPALDAARLPLSYATMRQALAGRGIILGPSLWALTGRTPPPEPDPEPPKYPRSPRARREPSPDQLALF</sequence>
<evidence type="ECO:0000256" key="1">
    <source>
        <dbReference type="ARBA" id="ARBA00022722"/>
    </source>
</evidence>
<evidence type="ECO:0000256" key="2">
    <source>
        <dbReference type="ARBA" id="ARBA00022801"/>
    </source>
</evidence>
<evidence type="ECO:0000313" key="10">
    <source>
        <dbReference type="Proteomes" id="UP001501676"/>
    </source>
</evidence>
<accession>A0ABP6TBV6</accession>
<dbReference type="InterPro" id="IPR008918">
    <property type="entry name" value="HhH2"/>
</dbReference>
<evidence type="ECO:0000256" key="7">
    <source>
        <dbReference type="SAM" id="MobiDB-lite"/>
    </source>
</evidence>
<evidence type="ECO:0000256" key="6">
    <source>
        <dbReference type="ARBA" id="ARBA00050026"/>
    </source>
</evidence>
<dbReference type="Proteomes" id="UP001501676">
    <property type="component" value="Unassembled WGS sequence"/>
</dbReference>
<evidence type="ECO:0000259" key="8">
    <source>
        <dbReference type="SMART" id="SM00475"/>
    </source>
</evidence>
<dbReference type="InterPro" id="IPR020045">
    <property type="entry name" value="DNA_polI_H3TH"/>
</dbReference>
<feature type="domain" description="5'-3' exonuclease" evidence="8">
    <location>
        <begin position="21"/>
        <end position="294"/>
    </location>
</feature>
<dbReference type="SMART" id="SM00279">
    <property type="entry name" value="HhH2"/>
    <property type="match status" value="1"/>
</dbReference>
<feature type="region of interest" description="Disordered" evidence="7">
    <location>
        <begin position="316"/>
        <end position="352"/>
    </location>
</feature>
<reference evidence="10" key="1">
    <citation type="journal article" date="2019" name="Int. J. Syst. Evol. Microbiol.">
        <title>The Global Catalogue of Microorganisms (GCM) 10K type strain sequencing project: providing services to taxonomists for standard genome sequencing and annotation.</title>
        <authorList>
            <consortium name="The Broad Institute Genomics Platform"/>
            <consortium name="The Broad Institute Genome Sequencing Center for Infectious Disease"/>
            <person name="Wu L."/>
            <person name="Ma J."/>
        </authorList>
    </citation>
    <scope>NUCLEOTIDE SEQUENCE [LARGE SCALE GENOMIC DNA]</scope>
    <source>
        <strain evidence="10">JCM 9458</strain>
    </source>
</reference>
<comment type="caution">
    <text evidence="9">The sequence shown here is derived from an EMBL/GenBank/DDBJ whole genome shotgun (WGS) entry which is preliminary data.</text>
</comment>
<evidence type="ECO:0000313" key="9">
    <source>
        <dbReference type="EMBL" id="GAA3398681.1"/>
    </source>
</evidence>
<evidence type="ECO:0000256" key="5">
    <source>
        <dbReference type="ARBA" id="ARBA00049957"/>
    </source>
</evidence>
<dbReference type="InterPro" id="IPR029060">
    <property type="entry name" value="PIN-like_dom_sf"/>
</dbReference>
<keyword evidence="4" id="KW-0238">DNA-binding</keyword>
<dbReference type="SUPFAM" id="SSF88723">
    <property type="entry name" value="PIN domain-like"/>
    <property type="match status" value="1"/>
</dbReference>
<dbReference type="PANTHER" id="PTHR42646">
    <property type="entry name" value="FLAP ENDONUCLEASE XNI"/>
    <property type="match status" value="1"/>
</dbReference>
<dbReference type="SMART" id="SM00475">
    <property type="entry name" value="53EXOc"/>
    <property type="match status" value="1"/>
</dbReference>
<dbReference type="InterPro" id="IPR038969">
    <property type="entry name" value="FEN"/>
</dbReference>
<dbReference type="CDD" id="cd09898">
    <property type="entry name" value="H3TH_53EXO"/>
    <property type="match status" value="1"/>
</dbReference>
<organism evidence="9 10">
    <name type="scientific">Cryptosporangium minutisporangium</name>
    <dbReference type="NCBI Taxonomy" id="113569"/>
    <lineage>
        <taxon>Bacteria</taxon>
        <taxon>Bacillati</taxon>
        <taxon>Actinomycetota</taxon>
        <taxon>Actinomycetes</taxon>
        <taxon>Cryptosporangiales</taxon>
        <taxon>Cryptosporangiaceae</taxon>
        <taxon>Cryptosporangium</taxon>
    </lineage>
</organism>
<dbReference type="EMBL" id="BAAAYN010000093">
    <property type="protein sequence ID" value="GAA3398681.1"/>
    <property type="molecule type" value="Genomic_DNA"/>
</dbReference>